<dbReference type="Proteomes" id="UP000281708">
    <property type="component" value="Unassembled WGS sequence"/>
</dbReference>
<keyword evidence="3" id="KW-1185">Reference proteome</keyword>
<keyword evidence="1" id="KW-0812">Transmembrane</keyword>
<comment type="caution">
    <text evidence="2">The sequence shown here is derived from an EMBL/GenBank/DDBJ whole genome shotgun (WGS) entry which is preliminary data.</text>
</comment>
<feature type="transmembrane region" description="Helical" evidence="1">
    <location>
        <begin position="127"/>
        <end position="149"/>
    </location>
</feature>
<sequence length="164" mass="19091">MHELVLWAGFLGAWLLVVGPLFQALLELQDEELEQDRIRDTMLSMAPPGPVSRWWLLLPPVWWVKHNRRRAEFMEQLLAHLSDEDYEAFSSFMKKARGWIFVGLGGLLIAAKETWELVEGHEWPSWLFWALVVLGLIVSLGNLALYGVADQRQRERRRQLRDGT</sequence>
<accession>A0A3L8P2C5</accession>
<protein>
    <submittedName>
        <fullName evidence="2">Uncharacterized protein</fullName>
    </submittedName>
</protein>
<gene>
    <name evidence="2" type="ORF">D9V37_11210</name>
</gene>
<dbReference type="OrthoDB" id="4578807at2"/>
<evidence type="ECO:0000256" key="1">
    <source>
        <dbReference type="SAM" id="Phobius"/>
    </source>
</evidence>
<dbReference type="EMBL" id="RDBE01000007">
    <property type="protein sequence ID" value="RLV49127.1"/>
    <property type="molecule type" value="Genomic_DNA"/>
</dbReference>
<proteinExistence type="predicted"/>
<dbReference type="RefSeq" id="WP_121806230.1">
    <property type="nucleotide sequence ID" value="NZ_RDBE01000007.1"/>
</dbReference>
<keyword evidence="1" id="KW-0472">Membrane</keyword>
<evidence type="ECO:0000313" key="3">
    <source>
        <dbReference type="Proteomes" id="UP000281708"/>
    </source>
</evidence>
<dbReference type="AlphaFoldDB" id="A0A3L8P2C5"/>
<feature type="transmembrane region" description="Helical" evidence="1">
    <location>
        <begin position="98"/>
        <end position="115"/>
    </location>
</feature>
<feature type="transmembrane region" description="Helical" evidence="1">
    <location>
        <begin position="6"/>
        <end position="26"/>
    </location>
</feature>
<evidence type="ECO:0000313" key="2">
    <source>
        <dbReference type="EMBL" id="RLV49127.1"/>
    </source>
</evidence>
<keyword evidence="1" id="KW-1133">Transmembrane helix</keyword>
<reference evidence="2 3" key="1">
    <citation type="submission" date="2018-10" db="EMBL/GenBank/DDBJ databases">
        <title>Marmoricola sp. 4Q3S-7 whole genome shotgun sequence.</title>
        <authorList>
            <person name="Li F."/>
        </authorList>
    </citation>
    <scope>NUCLEOTIDE SEQUENCE [LARGE SCALE GENOMIC DNA]</scope>
    <source>
        <strain evidence="2 3">4Q3S-7</strain>
    </source>
</reference>
<name>A0A3L8P2C5_9ACTN</name>
<organism evidence="2 3">
    <name type="scientific">Nocardioides mangrovicus</name>
    <dbReference type="NCBI Taxonomy" id="2478913"/>
    <lineage>
        <taxon>Bacteria</taxon>
        <taxon>Bacillati</taxon>
        <taxon>Actinomycetota</taxon>
        <taxon>Actinomycetes</taxon>
        <taxon>Propionibacteriales</taxon>
        <taxon>Nocardioidaceae</taxon>
        <taxon>Nocardioides</taxon>
    </lineage>
</organism>